<dbReference type="GO" id="GO:0071788">
    <property type="term" value="P:endoplasmic reticulum tubular network maintenance"/>
    <property type="evidence" value="ECO:0007669"/>
    <property type="project" value="UniProtKB-UniRule"/>
</dbReference>
<evidence type="ECO:0000256" key="2">
    <source>
        <dbReference type="SAM" id="MobiDB-lite"/>
    </source>
</evidence>
<dbReference type="OrthoDB" id="1725934at2759"/>
<feature type="domain" description="Lunapark zinc ribbon" evidence="3">
    <location>
        <begin position="250"/>
        <end position="306"/>
    </location>
</feature>
<dbReference type="PANTHER" id="PTHR22166:SF12">
    <property type="entry name" value="ENDOPLASMIC RETICULUM JUNCTION FORMATION PROTEIN LUNAPARK"/>
    <property type="match status" value="1"/>
</dbReference>
<dbReference type="GO" id="GO:0098826">
    <property type="term" value="C:endoplasmic reticulum tubular network membrane"/>
    <property type="evidence" value="ECO:0007669"/>
    <property type="project" value="UniProtKB-UniRule"/>
</dbReference>
<feature type="region of interest" description="Disordered" evidence="2">
    <location>
        <begin position="326"/>
        <end position="391"/>
    </location>
</feature>
<dbReference type="Pfam" id="PF10058">
    <property type="entry name" value="Zn_ribbon_10"/>
    <property type="match status" value="1"/>
</dbReference>
<feature type="transmembrane region" description="Helical" evidence="1">
    <location>
        <begin position="72"/>
        <end position="90"/>
    </location>
</feature>
<comment type="similarity">
    <text evidence="1">Belongs to the lunapark family.</text>
</comment>
<evidence type="ECO:0000313" key="5">
    <source>
        <dbReference type="Proteomes" id="UP000193144"/>
    </source>
</evidence>
<proteinExistence type="inferred from homology"/>
<keyword evidence="1" id="KW-0863">Zinc-finger</keyword>
<dbReference type="GO" id="GO:1903373">
    <property type="term" value="P:positive regulation of endoplasmic reticulum tubular network organization"/>
    <property type="evidence" value="ECO:0007669"/>
    <property type="project" value="UniProtKB-UniRule"/>
</dbReference>
<dbReference type="InterPro" id="IPR040115">
    <property type="entry name" value="Lnp"/>
</dbReference>
<feature type="compositionally biased region" description="Basic residues" evidence="2">
    <location>
        <begin position="381"/>
        <end position="391"/>
    </location>
</feature>
<protein>
    <recommendedName>
        <fullName evidence="1">Endoplasmic reticulum junction formation protein lunapark</fullName>
    </recommendedName>
</protein>
<sequence length="391" mass="42892">MVSIWPWKSSDDAASFEKTLSTLSSKITKAAAQNDVLRLRSRRVRVMWTLYAGFAYILAALLLLLVTGWRSWGATEISVISGGPVLIYMVRTSLTTYYDYRIAKTQAYLERLQKERDATIDRLKAATKYNSTQQLLEKYGNSPKQKESPSPGARRKSQGPQKPGQAPGPRTGIAPPPTANIPRPGNQRPVTPQRPSSAVPVDSPHAPPPGQAMQMLEAPGAEFAPNAFDRAELTRQYSSSTAATFTQTHWYDRILDALLGEDETQPKNRLALICTECRLVNGQAPPGTRTVEDIGRWRCGGCGAWNGKEKVKEDIVAGLVQDWEAERKAREQEPCASTDGDVDSDNRETEEDVALAGTDSGSGVDLTEQMVEESQPPSKSTRSKSKGKGKK</sequence>
<comment type="subcellular location">
    <subcellularLocation>
        <location evidence="1">Endoplasmic reticulum membrane</location>
        <topology evidence="1">Multi-pass membrane protein</topology>
    </subcellularLocation>
</comment>
<feature type="transmembrane region" description="Helical" evidence="1">
    <location>
        <begin position="48"/>
        <end position="66"/>
    </location>
</feature>
<name>A0A1Y2A5P0_9PLEO</name>
<dbReference type="Proteomes" id="UP000193144">
    <property type="component" value="Unassembled WGS sequence"/>
</dbReference>
<feature type="region of interest" description="Disordered" evidence="2">
    <location>
        <begin position="131"/>
        <end position="213"/>
    </location>
</feature>
<keyword evidence="1" id="KW-1133">Transmembrane helix</keyword>
<comment type="caution">
    <text evidence="4">The sequence shown here is derived from an EMBL/GenBank/DDBJ whole genome shotgun (WGS) entry which is preliminary data.</text>
</comment>
<comment type="domain">
    <text evidence="1">The C4-type zinc finger motif is necessary both for its ER three-way tubular junction localization and formation.</text>
</comment>
<accession>A0A1Y2A5P0</accession>
<keyword evidence="5" id="KW-1185">Reference proteome</keyword>
<dbReference type="InterPro" id="IPR019273">
    <property type="entry name" value="Lunapark_Znf"/>
</dbReference>
<gene>
    <name evidence="4" type="ORF">BCR34DRAFT_474340</name>
</gene>
<comment type="function">
    <text evidence="1">Plays a role in determining ER morphology.</text>
</comment>
<keyword evidence="1" id="KW-0256">Endoplasmic reticulum</keyword>
<evidence type="ECO:0000259" key="3">
    <source>
        <dbReference type="Pfam" id="PF10058"/>
    </source>
</evidence>
<dbReference type="PANTHER" id="PTHR22166">
    <property type="entry name" value="ENDOPLASMIC RETICULUM JUNCTION FORMATION PROTEIN LUNAPARK"/>
    <property type="match status" value="1"/>
</dbReference>
<feature type="compositionally biased region" description="Acidic residues" evidence="2">
    <location>
        <begin position="340"/>
        <end position="353"/>
    </location>
</feature>
<evidence type="ECO:0000256" key="1">
    <source>
        <dbReference type="RuleBase" id="RU367073"/>
    </source>
</evidence>
<dbReference type="EMBL" id="MCFA01000010">
    <property type="protein sequence ID" value="ORY17814.1"/>
    <property type="molecule type" value="Genomic_DNA"/>
</dbReference>
<dbReference type="AlphaFoldDB" id="A0A1Y2A5P0"/>
<keyword evidence="1" id="KW-0862">Zinc</keyword>
<feature type="compositionally biased region" description="Low complexity" evidence="2">
    <location>
        <begin position="158"/>
        <end position="169"/>
    </location>
</feature>
<organism evidence="4 5">
    <name type="scientific">Clohesyomyces aquaticus</name>
    <dbReference type="NCBI Taxonomy" id="1231657"/>
    <lineage>
        <taxon>Eukaryota</taxon>
        <taxon>Fungi</taxon>
        <taxon>Dikarya</taxon>
        <taxon>Ascomycota</taxon>
        <taxon>Pezizomycotina</taxon>
        <taxon>Dothideomycetes</taxon>
        <taxon>Pleosporomycetidae</taxon>
        <taxon>Pleosporales</taxon>
        <taxon>Lindgomycetaceae</taxon>
        <taxon>Clohesyomyces</taxon>
    </lineage>
</organism>
<keyword evidence="1" id="KW-0812">Transmembrane</keyword>
<dbReference type="GO" id="GO:0008270">
    <property type="term" value="F:zinc ion binding"/>
    <property type="evidence" value="ECO:0007669"/>
    <property type="project" value="UniProtKB-KW"/>
</dbReference>
<keyword evidence="1" id="KW-0479">Metal-binding</keyword>
<evidence type="ECO:0000313" key="4">
    <source>
        <dbReference type="EMBL" id="ORY17814.1"/>
    </source>
</evidence>
<reference evidence="4 5" key="1">
    <citation type="submission" date="2016-07" db="EMBL/GenBank/DDBJ databases">
        <title>Pervasive Adenine N6-methylation of Active Genes in Fungi.</title>
        <authorList>
            <consortium name="DOE Joint Genome Institute"/>
            <person name="Mondo S.J."/>
            <person name="Dannebaum R.O."/>
            <person name="Kuo R.C."/>
            <person name="Labutti K."/>
            <person name="Haridas S."/>
            <person name="Kuo A."/>
            <person name="Salamov A."/>
            <person name="Ahrendt S.R."/>
            <person name="Lipzen A."/>
            <person name="Sullivan W."/>
            <person name="Andreopoulos W.B."/>
            <person name="Clum A."/>
            <person name="Lindquist E."/>
            <person name="Daum C."/>
            <person name="Ramamoorthy G.K."/>
            <person name="Gryganskyi A."/>
            <person name="Culley D."/>
            <person name="Magnuson J.K."/>
            <person name="James T.Y."/>
            <person name="O'Malley M.A."/>
            <person name="Stajich J.E."/>
            <person name="Spatafora J.W."/>
            <person name="Visel A."/>
            <person name="Grigoriev I.V."/>
        </authorList>
    </citation>
    <scope>NUCLEOTIDE SEQUENCE [LARGE SCALE GENOMIC DNA]</scope>
    <source>
        <strain evidence="4 5">CBS 115471</strain>
    </source>
</reference>
<keyword evidence="1" id="KW-0472">Membrane</keyword>
<dbReference type="STRING" id="1231657.A0A1Y2A5P0"/>